<dbReference type="SMART" id="SM00353">
    <property type="entry name" value="HLH"/>
    <property type="match status" value="1"/>
</dbReference>
<evidence type="ECO:0000256" key="5">
    <source>
        <dbReference type="ARBA" id="ARBA00023163"/>
    </source>
</evidence>
<dbReference type="Gramene" id="C.cajan_26851.t">
    <property type="protein sequence ID" value="C.cajan_26851.t"/>
    <property type="gene ID" value="C.cajan_26851"/>
</dbReference>
<dbReference type="Proteomes" id="UP000075243">
    <property type="component" value="Unassembled WGS sequence"/>
</dbReference>
<dbReference type="GO" id="GO:0046983">
    <property type="term" value="F:protein dimerization activity"/>
    <property type="evidence" value="ECO:0007669"/>
    <property type="project" value="InterPro"/>
</dbReference>
<keyword evidence="5" id="KW-0804">Transcription</keyword>
<dbReference type="Pfam" id="PF22754">
    <property type="entry name" value="bHLH-TF_ACT-like_plant"/>
    <property type="match status" value="1"/>
</dbReference>
<keyword evidence="4" id="KW-0238">DNA-binding</keyword>
<dbReference type="OMA" id="FKAPMLE"/>
<dbReference type="STRING" id="3821.A0A151S2I0"/>
<protein>
    <submittedName>
        <fullName evidence="9">Transcription factor ICE1</fullName>
    </submittedName>
</protein>
<organism evidence="9 10">
    <name type="scientific">Cajanus cajan</name>
    <name type="common">Pigeon pea</name>
    <name type="synonym">Cajanus indicus</name>
    <dbReference type="NCBI Taxonomy" id="3821"/>
    <lineage>
        <taxon>Eukaryota</taxon>
        <taxon>Viridiplantae</taxon>
        <taxon>Streptophyta</taxon>
        <taxon>Embryophyta</taxon>
        <taxon>Tracheophyta</taxon>
        <taxon>Spermatophyta</taxon>
        <taxon>Magnoliopsida</taxon>
        <taxon>eudicotyledons</taxon>
        <taxon>Gunneridae</taxon>
        <taxon>Pentapetalae</taxon>
        <taxon>rosids</taxon>
        <taxon>fabids</taxon>
        <taxon>Fabales</taxon>
        <taxon>Fabaceae</taxon>
        <taxon>Papilionoideae</taxon>
        <taxon>50 kb inversion clade</taxon>
        <taxon>NPAAA clade</taxon>
        <taxon>indigoferoid/millettioid clade</taxon>
        <taxon>Phaseoleae</taxon>
        <taxon>Cajanus</taxon>
    </lineage>
</organism>
<keyword evidence="3" id="KW-0805">Transcription regulation</keyword>
<dbReference type="Gene3D" id="4.10.280.10">
    <property type="entry name" value="Helix-loop-helix DNA-binding domain"/>
    <property type="match status" value="1"/>
</dbReference>
<dbReference type="GO" id="GO:0005634">
    <property type="term" value="C:nucleus"/>
    <property type="evidence" value="ECO:0007669"/>
    <property type="project" value="UniProtKB-SubCell"/>
</dbReference>
<keyword evidence="6" id="KW-0539">Nucleus</keyword>
<dbReference type="SUPFAM" id="SSF47459">
    <property type="entry name" value="HLH, helix-loop-helix DNA-binding domain"/>
    <property type="match status" value="1"/>
</dbReference>
<evidence type="ECO:0000256" key="2">
    <source>
        <dbReference type="ARBA" id="ARBA00022473"/>
    </source>
</evidence>
<proteinExistence type="predicted"/>
<feature type="compositionally biased region" description="Gly residues" evidence="7">
    <location>
        <begin position="77"/>
        <end position="86"/>
    </location>
</feature>
<dbReference type="InterPro" id="IPR011598">
    <property type="entry name" value="bHLH_dom"/>
</dbReference>
<dbReference type="InterPro" id="IPR054502">
    <property type="entry name" value="bHLH-TF_ACT-like_plant"/>
</dbReference>
<evidence type="ECO:0000256" key="3">
    <source>
        <dbReference type="ARBA" id="ARBA00023015"/>
    </source>
</evidence>
<dbReference type="GO" id="GO:0003700">
    <property type="term" value="F:DNA-binding transcription factor activity"/>
    <property type="evidence" value="ECO:0007669"/>
    <property type="project" value="TreeGrafter"/>
</dbReference>
<dbReference type="EMBL" id="KQ483486">
    <property type="protein sequence ID" value="KYP49006.1"/>
    <property type="molecule type" value="Genomic_DNA"/>
</dbReference>
<evidence type="ECO:0000259" key="8">
    <source>
        <dbReference type="PROSITE" id="PS50888"/>
    </source>
</evidence>
<reference evidence="9" key="1">
    <citation type="journal article" date="2012" name="Nat. Biotechnol.">
        <title>Draft genome sequence of pigeonpea (Cajanus cajan), an orphan legume crop of resource-poor farmers.</title>
        <authorList>
            <person name="Varshney R.K."/>
            <person name="Chen W."/>
            <person name="Li Y."/>
            <person name="Bharti A.K."/>
            <person name="Saxena R.K."/>
            <person name="Schlueter J.A."/>
            <person name="Donoghue M.T."/>
            <person name="Azam S."/>
            <person name="Fan G."/>
            <person name="Whaley A.M."/>
            <person name="Farmer A.D."/>
            <person name="Sheridan J."/>
            <person name="Iwata A."/>
            <person name="Tuteja R."/>
            <person name="Penmetsa R.V."/>
            <person name="Wu W."/>
            <person name="Upadhyaya H.D."/>
            <person name="Yang S.P."/>
            <person name="Shah T."/>
            <person name="Saxena K.B."/>
            <person name="Michael T."/>
            <person name="McCombie W.R."/>
            <person name="Yang B."/>
            <person name="Zhang G."/>
            <person name="Yang H."/>
            <person name="Wang J."/>
            <person name="Spillane C."/>
            <person name="Cook D.R."/>
            <person name="May G.D."/>
            <person name="Xu X."/>
            <person name="Jackson S.A."/>
        </authorList>
    </citation>
    <scope>NUCLEOTIDE SEQUENCE [LARGE SCALE GENOMIC DNA]</scope>
</reference>
<evidence type="ECO:0000313" key="9">
    <source>
        <dbReference type="EMBL" id="KYP49006.1"/>
    </source>
</evidence>
<feature type="compositionally biased region" description="Low complexity" evidence="7">
    <location>
        <begin position="130"/>
        <end position="140"/>
    </location>
</feature>
<evidence type="ECO:0000256" key="6">
    <source>
        <dbReference type="ARBA" id="ARBA00023242"/>
    </source>
</evidence>
<keyword evidence="2" id="KW-0217">Developmental protein</keyword>
<feature type="region of interest" description="Disordered" evidence="7">
    <location>
        <begin position="71"/>
        <end position="159"/>
    </location>
</feature>
<name>A0A151S2I0_CAJCA</name>
<dbReference type="GO" id="GO:0043565">
    <property type="term" value="F:sequence-specific DNA binding"/>
    <property type="evidence" value="ECO:0007669"/>
    <property type="project" value="TreeGrafter"/>
</dbReference>
<dbReference type="CDD" id="cd11443">
    <property type="entry name" value="bHLH_AtAMS_like"/>
    <property type="match status" value="1"/>
</dbReference>
<evidence type="ECO:0000256" key="4">
    <source>
        <dbReference type="ARBA" id="ARBA00023125"/>
    </source>
</evidence>
<dbReference type="InterPro" id="IPR051358">
    <property type="entry name" value="TF_AMS/ICE1/BHLH6-like"/>
</dbReference>
<dbReference type="PROSITE" id="PS50888">
    <property type="entry name" value="BHLH"/>
    <property type="match status" value="1"/>
</dbReference>
<comment type="subcellular location">
    <subcellularLocation>
        <location evidence="1">Nucleus</location>
    </subcellularLocation>
</comment>
<dbReference type="AlphaFoldDB" id="A0A151S2I0"/>
<evidence type="ECO:0000256" key="7">
    <source>
        <dbReference type="SAM" id="MobiDB-lite"/>
    </source>
</evidence>
<dbReference type="CDD" id="cd04873">
    <property type="entry name" value="ACT_UUR-ACR-like"/>
    <property type="match status" value="1"/>
</dbReference>
<evidence type="ECO:0000313" key="10">
    <source>
        <dbReference type="Proteomes" id="UP000075243"/>
    </source>
</evidence>
<dbReference type="PANTHER" id="PTHR31945">
    <property type="entry name" value="TRANSCRIPTION FACTOR SCREAM2-RELATED"/>
    <property type="match status" value="1"/>
</dbReference>
<dbReference type="FunFam" id="4.10.280.10:FF:000066">
    <property type="entry name" value="BHLH transcription factor"/>
    <property type="match status" value="1"/>
</dbReference>
<feature type="domain" description="BHLH" evidence="8">
    <location>
        <begin position="153"/>
        <end position="202"/>
    </location>
</feature>
<evidence type="ECO:0000256" key="1">
    <source>
        <dbReference type="ARBA" id="ARBA00004123"/>
    </source>
</evidence>
<dbReference type="InterPro" id="IPR036638">
    <property type="entry name" value="HLH_DNA-bd_sf"/>
</dbReference>
<dbReference type="Pfam" id="PF00010">
    <property type="entry name" value="HLH"/>
    <property type="match status" value="1"/>
</dbReference>
<dbReference type="PANTHER" id="PTHR31945:SF147">
    <property type="entry name" value="TRANSCRIPTION FACTOR ICE1-LIKE"/>
    <property type="match status" value="1"/>
</dbReference>
<accession>A0A151S2I0</accession>
<gene>
    <name evidence="9" type="ORF">KK1_029308</name>
</gene>
<sequence length="343" mass="36971">MSSSSAMCVVPPQQRSIGFSGFKSIINSNHEEGLLLSKSNILRPLESLPLSGAQPTLFQKRAALRKNLVGNCKGKGELMGGEGGNSSDGKKKKTCSGEGGSFIDGSGLNYDSDESDENNNKMEESGRNGGNSSNANSTVTGGAGDQKGKKKTGIPAKNLMAERRRRKKLNDRLYMLRSIVPNISKMDRASILGDAIEYLKELLQRISDLHNELEATPAGSLLTPASSSFHHPLTPTLPPRMQEELCLSSLPCPNGQPARVEVGLREGGAVNIHMFCDRKPGLLLSTMRALDNLGLDIHQAVISYFNGFVMDIFRAQQCNEGQDVHPEQIKAVLLDSAGFNSMA</sequence>
<keyword evidence="10" id="KW-1185">Reference proteome</keyword>